<dbReference type="Proteomes" id="UP000077628">
    <property type="component" value="Unassembled WGS sequence"/>
</dbReference>
<dbReference type="OrthoDB" id="6276154at2"/>
<evidence type="ECO:0000313" key="2">
    <source>
        <dbReference type="Proteomes" id="UP000077628"/>
    </source>
</evidence>
<evidence type="ECO:0000313" key="1">
    <source>
        <dbReference type="EMBL" id="OAI12758.1"/>
    </source>
</evidence>
<dbReference type="STRING" id="702114.A1355_14045"/>
<accession>A0A177N436</accession>
<dbReference type="EMBL" id="LUUK01000217">
    <property type="protein sequence ID" value="OAI12758.1"/>
    <property type="molecule type" value="Genomic_DNA"/>
</dbReference>
<gene>
    <name evidence="1" type="ORF">A1355_14045</name>
</gene>
<protein>
    <submittedName>
        <fullName evidence="1">Uncharacterized protein</fullName>
    </submittedName>
</protein>
<dbReference type="AlphaFoldDB" id="A0A177N436"/>
<proteinExistence type="predicted"/>
<dbReference type="RefSeq" id="WP_064031367.1">
    <property type="nucleotide sequence ID" value="NZ_LUUK01000217.1"/>
</dbReference>
<keyword evidence="2" id="KW-1185">Reference proteome</keyword>
<comment type="caution">
    <text evidence="1">The sequence shown here is derived from an EMBL/GenBank/DDBJ whole genome shotgun (WGS) entry which is preliminary data.</text>
</comment>
<organism evidence="1 2">
    <name type="scientific">Methylomonas koyamae</name>
    <dbReference type="NCBI Taxonomy" id="702114"/>
    <lineage>
        <taxon>Bacteria</taxon>
        <taxon>Pseudomonadati</taxon>
        <taxon>Pseudomonadota</taxon>
        <taxon>Gammaproteobacteria</taxon>
        <taxon>Methylococcales</taxon>
        <taxon>Methylococcaceae</taxon>
        <taxon>Methylomonas</taxon>
    </lineage>
</organism>
<sequence length="150" mass="16734">MSVLYWQVECRAVAAQQGLLHQRLCDWKAIITHWQSTQSVQPTDWPYWQRLLDASQSQGFDASGQIHADQGIGPCLWLLALKKTAVAGVEVGIVTDATTEVSVDLHREAVVLQQFGTDLAQIRPLAESLGLLLPKLDLVTAMEETDSYWF</sequence>
<reference evidence="2" key="1">
    <citation type="submission" date="2016-03" db="EMBL/GenBank/DDBJ databases">
        <authorList>
            <person name="Heylen K."/>
            <person name="De Vos P."/>
            <person name="Vekeman B."/>
        </authorList>
    </citation>
    <scope>NUCLEOTIDE SEQUENCE [LARGE SCALE GENOMIC DNA]</scope>
    <source>
        <strain evidence="2">R-45383</strain>
    </source>
</reference>
<name>A0A177N436_9GAMM</name>